<protein>
    <recommendedName>
        <fullName evidence="4">Replication protein A C-terminal domain-containing protein</fullName>
    </recommendedName>
</protein>
<feature type="region of interest" description="Disordered" evidence="1">
    <location>
        <begin position="31"/>
        <end position="96"/>
    </location>
</feature>
<evidence type="ECO:0000313" key="3">
    <source>
        <dbReference type="Proteomes" id="UP000425960"/>
    </source>
</evidence>
<dbReference type="RefSeq" id="WP_176603751.1">
    <property type="nucleotide sequence ID" value="NZ_AP021877.1"/>
</dbReference>
<proteinExistence type="predicted"/>
<keyword evidence="2" id="KW-0614">Plasmid</keyword>
<dbReference type="AlphaFoldDB" id="A0A5K8A2S7"/>
<reference evidence="2 3" key="1">
    <citation type="submission" date="2019-11" db="EMBL/GenBank/DDBJ databases">
        <title>Comparative genomics of hydrocarbon-degrading Desulfosarcina strains.</title>
        <authorList>
            <person name="Watanabe M."/>
            <person name="Kojima H."/>
            <person name="Fukui M."/>
        </authorList>
    </citation>
    <scope>NUCLEOTIDE SEQUENCE [LARGE SCALE GENOMIC DNA]</scope>
    <source>
        <strain evidence="2 3">28bB2T</strain>
        <plasmid evidence="3">do28_1 dna</plasmid>
    </source>
</reference>
<sequence length="151" mass="16229">MKKLIKDLTSISKALSALAEKVEQMADALEKEAAQAKPVKKTAAKKKAAPKTTKKAPSKKKSAAKKKAPKKTAPKVAEPTEVSEQSTEQPSDTGSLIDNIYGLISTEGTTVAEIKEKTGFKPRQVSNALYKLTQKGLIDTVSRGVYVKKES</sequence>
<evidence type="ECO:0000256" key="1">
    <source>
        <dbReference type="SAM" id="MobiDB-lite"/>
    </source>
</evidence>
<organism evidence="2 3">
    <name type="scientific">Desulfosarcina ovata subsp. sediminis</name>
    <dbReference type="NCBI Taxonomy" id="885957"/>
    <lineage>
        <taxon>Bacteria</taxon>
        <taxon>Pseudomonadati</taxon>
        <taxon>Thermodesulfobacteriota</taxon>
        <taxon>Desulfobacteria</taxon>
        <taxon>Desulfobacterales</taxon>
        <taxon>Desulfosarcinaceae</taxon>
        <taxon>Desulfosarcina</taxon>
    </lineage>
</organism>
<dbReference type="SUPFAM" id="SSF46785">
    <property type="entry name" value="Winged helix' DNA-binding domain"/>
    <property type="match status" value="1"/>
</dbReference>
<geneLocation type="plasmid" evidence="3">
    <name>do28_1 dna</name>
</geneLocation>
<evidence type="ECO:0000313" key="2">
    <source>
        <dbReference type="EMBL" id="BBO86797.1"/>
    </source>
</evidence>
<evidence type="ECO:0008006" key="4">
    <source>
        <dbReference type="Google" id="ProtNLM"/>
    </source>
</evidence>
<gene>
    <name evidence="2" type="ORF">DSCO28_73630</name>
</gene>
<name>A0A5K8A2S7_9BACT</name>
<dbReference type="EMBL" id="AP021877">
    <property type="protein sequence ID" value="BBO86797.1"/>
    <property type="molecule type" value="Genomic_DNA"/>
</dbReference>
<dbReference type="KEGG" id="dov:DSCO28_73630"/>
<dbReference type="InterPro" id="IPR036390">
    <property type="entry name" value="WH_DNA-bd_sf"/>
</dbReference>
<feature type="compositionally biased region" description="Basic residues" evidence="1">
    <location>
        <begin position="38"/>
        <end position="73"/>
    </location>
</feature>
<dbReference type="Proteomes" id="UP000425960">
    <property type="component" value="Plasmid Do28_1"/>
</dbReference>
<feature type="compositionally biased region" description="Polar residues" evidence="1">
    <location>
        <begin position="82"/>
        <end position="96"/>
    </location>
</feature>
<accession>A0A5K8A2S7</accession>